<dbReference type="Proteomes" id="UP000597989">
    <property type="component" value="Unassembled WGS sequence"/>
</dbReference>
<gene>
    <name evidence="1" type="ORF">GCM10009545_27900</name>
    <name evidence="2" type="ORF">GCM10011581_45040</name>
</gene>
<accession>A0A917K8Q6</accession>
<dbReference type="EMBL" id="BAAAHC010000010">
    <property type="protein sequence ID" value="GAA0524078.1"/>
    <property type="molecule type" value="Genomic_DNA"/>
</dbReference>
<protein>
    <submittedName>
        <fullName evidence="2">Uncharacterized protein</fullName>
    </submittedName>
</protein>
<dbReference type="EMBL" id="BMMT01000020">
    <property type="protein sequence ID" value="GGJ02947.1"/>
    <property type="molecule type" value="Genomic_DNA"/>
</dbReference>
<keyword evidence="4" id="KW-1185">Reference proteome</keyword>
<reference evidence="2" key="3">
    <citation type="submission" date="2020-09" db="EMBL/GenBank/DDBJ databases">
        <authorList>
            <person name="Sun Q."/>
            <person name="Zhou Y."/>
        </authorList>
    </citation>
    <scope>NUCLEOTIDE SEQUENCE</scope>
    <source>
        <strain evidence="2">CGMCC 4.7206</strain>
    </source>
</reference>
<reference evidence="2 3" key="1">
    <citation type="journal article" date="2014" name="Int. J. Syst. Evol. Microbiol.">
        <title>Complete genome sequence of Corynebacterium casei LMG S-19264T (=DSM 44701T), isolated from a smear-ripened cheese.</title>
        <authorList>
            <consortium name="US DOE Joint Genome Institute (JGI-PGF)"/>
            <person name="Walter F."/>
            <person name="Albersmeier A."/>
            <person name="Kalinowski J."/>
            <person name="Ruckert C."/>
        </authorList>
    </citation>
    <scope>NUCLEOTIDE SEQUENCE [LARGE SCALE GENOMIC DNA]</scope>
    <source>
        <strain evidence="2 3">CGMCC 4.7206</strain>
    </source>
</reference>
<evidence type="ECO:0000313" key="1">
    <source>
        <dbReference type="EMBL" id="GAA0524078.1"/>
    </source>
</evidence>
<dbReference type="AlphaFoldDB" id="A0A917K8Q6"/>
<dbReference type="Proteomes" id="UP001500220">
    <property type="component" value="Unassembled WGS sequence"/>
</dbReference>
<name>A0A917K8Q6_9PSEU</name>
<organism evidence="2 3">
    <name type="scientific">Saccharopolyspora thermophila</name>
    <dbReference type="NCBI Taxonomy" id="89367"/>
    <lineage>
        <taxon>Bacteria</taxon>
        <taxon>Bacillati</taxon>
        <taxon>Actinomycetota</taxon>
        <taxon>Actinomycetes</taxon>
        <taxon>Pseudonocardiales</taxon>
        <taxon>Pseudonocardiaceae</taxon>
        <taxon>Saccharopolyspora</taxon>
    </lineage>
</organism>
<proteinExistence type="predicted"/>
<comment type="caution">
    <text evidence="2">The sequence shown here is derived from an EMBL/GenBank/DDBJ whole genome shotgun (WGS) entry which is preliminary data.</text>
</comment>
<sequence>MMEARFDAFGVAWRITRAFGQGSVVDYARNPVEVVACLTDNRPDNRR</sequence>
<reference evidence="1 4" key="2">
    <citation type="journal article" date="2019" name="Int. J. Syst. Evol. Microbiol.">
        <title>The Global Catalogue of Microorganisms (GCM) 10K type strain sequencing project: providing services to taxonomists for standard genome sequencing and annotation.</title>
        <authorList>
            <consortium name="The Broad Institute Genomics Platform"/>
            <consortium name="The Broad Institute Genome Sequencing Center for Infectious Disease"/>
            <person name="Wu L."/>
            <person name="Ma J."/>
        </authorList>
    </citation>
    <scope>NUCLEOTIDE SEQUENCE [LARGE SCALE GENOMIC DNA]</scope>
    <source>
        <strain evidence="1 4">JCM 10664</strain>
    </source>
</reference>
<reference evidence="1" key="4">
    <citation type="submission" date="2023-12" db="EMBL/GenBank/DDBJ databases">
        <authorList>
            <person name="Sun Q."/>
            <person name="Inoue M."/>
        </authorList>
    </citation>
    <scope>NUCLEOTIDE SEQUENCE</scope>
    <source>
        <strain evidence="1">JCM 10664</strain>
    </source>
</reference>
<evidence type="ECO:0000313" key="4">
    <source>
        <dbReference type="Proteomes" id="UP001500220"/>
    </source>
</evidence>
<evidence type="ECO:0000313" key="2">
    <source>
        <dbReference type="EMBL" id="GGJ02947.1"/>
    </source>
</evidence>
<evidence type="ECO:0000313" key="3">
    <source>
        <dbReference type="Proteomes" id="UP000597989"/>
    </source>
</evidence>